<dbReference type="InterPro" id="IPR012340">
    <property type="entry name" value="NA-bd_OB-fold"/>
</dbReference>
<dbReference type="Gene3D" id="2.40.50.140">
    <property type="entry name" value="Nucleic acid-binding proteins"/>
    <property type="match status" value="1"/>
</dbReference>
<feature type="domain" description="Replication protein A 70 kDa DNA-binding subunit B/D first OB fold" evidence="1">
    <location>
        <begin position="4"/>
        <end position="81"/>
    </location>
</feature>
<accession>A0A816YYH4</accession>
<dbReference type="InterPro" id="IPR003871">
    <property type="entry name" value="RFA1B/D_OB_1st"/>
</dbReference>
<evidence type="ECO:0000259" key="1">
    <source>
        <dbReference type="Pfam" id="PF02721"/>
    </source>
</evidence>
<dbReference type="Proteomes" id="UP001295469">
    <property type="component" value="Chromosome A07"/>
</dbReference>
<dbReference type="AlphaFoldDB" id="A0A816YYH4"/>
<evidence type="ECO:0000313" key="2">
    <source>
        <dbReference type="EMBL" id="CAF2166967.1"/>
    </source>
</evidence>
<proteinExistence type="predicted"/>
<name>A0A816YYH4_BRANA</name>
<dbReference type="EMBL" id="HG994361">
    <property type="protein sequence ID" value="CAF2166967.1"/>
    <property type="molecule type" value="Genomic_DNA"/>
</dbReference>
<reference evidence="2" key="1">
    <citation type="submission" date="2021-01" db="EMBL/GenBank/DDBJ databases">
        <authorList>
            <consortium name="Genoscope - CEA"/>
            <person name="William W."/>
        </authorList>
    </citation>
    <scope>NUCLEOTIDE SEQUENCE</scope>
</reference>
<dbReference type="Pfam" id="PF02721">
    <property type="entry name" value="DUF223"/>
    <property type="match status" value="1"/>
</dbReference>
<gene>
    <name evidence="2" type="ORF">DARMORV10_A07P20370.1</name>
</gene>
<sequence length="84" mass="9535">METHTVLSQLSHSKRLKSVCVKLLIKGSTVVGTTRKTYQLILGDEQGSIIQATFTKDLDDSFEIPMQEGGWYELQNLKLRMHLV</sequence>
<dbReference type="SUPFAM" id="SSF50249">
    <property type="entry name" value="Nucleic acid-binding proteins"/>
    <property type="match status" value="1"/>
</dbReference>
<organism evidence="2">
    <name type="scientific">Brassica napus</name>
    <name type="common">Rape</name>
    <dbReference type="NCBI Taxonomy" id="3708"/>
    <lineage>
        <taxon>Eukaryota</taxon>
        <taxon>Viridiplantae</taxon>
        <taxon>Streptophyta</taxon>
        <taxon>Embryophyta</taxon>
        <taxon>Tracheophyta</taxon>
        <taxon>Spermatophyta</taxon>
        <taxon>Magnoliopsida</taxon>
        <taxon>eudicotyledons</taxon>
        <taxon>Gunneridae</taxon>
        <taxon>Pentapetalae</taxon>
        <taxon>rosids</taxon>
        <taxon>malvids</taxon>
        <taxon>Brassicales</taxon>
        <taxon>Brassicaceae</taxon>
        <taxon>Brassiceae</taxon>
        <taxon>Brassica</taxon>
    </lineage>
</organism>
<protein>
    <submittedName>
        <fullName evidence="2">(rape) hypothetical protein</fullName>
    </submittedName>
</protein>